<gene>
    <name evidence="1" type="ORF">K488DRAFT_43778</name>
</gene>
<sequence>MVSALFPCSVLCSTNNRELRGPGLTEAQVAALAPPLGWTAGVNPKPTTGTCDGAVDDENGIPIQIPCDCPPSQDVYISDLTANANAGFAVNNTVVAVTFPTDSSIASQLARLTAASITLQNLGGPGAGCPVTSTTFVAQQAALQEQAGMPPPPPTGSTSALSSSTSSTPASIPSSTPPSAPISTPTSTPTSPATPSGVPSNDTIIALTPLLGWTAGISPKEGNGNCDGFERDSTGQPVQVPCSCPPSQSAFNTAMIINVDAGHAVNNSADATPFPTDSSAMSTVTRLFAAIATLQNLFGPGAGCPVSSTTLSVNIHWLKGTERH</sequence>
<reference evidence="1" key="2">
    <citation type="journal article" date="2022" name="New Phytol.">
        <title>Evolutionary transition to the ectomycorrhizal habit in the genomes of a hyperdiverse lineage of mushroom-forming fungi.</title>
        <authorList>
            <person name="Looney B."/>
            <person name="Miyauchi S."/>
            <person name="Morin E."/>
            <person name="Drula E."/>
            <person name="Courty P.E."/>
            <person name="Kohler A."/>
            <person name="Kuo A."/>
            <person name="LaButti K."/>
            <person name="Pangilinan J."/>
            <person name="Lipzen A."/>
            <person name="Riley R."/>
            <person name="Andreopoulos W."/>
            <person name="He G."/>
            <person name="Johnson J."/>
            <person name="Nolan M."/>
            <person name="Tritt A."/>
            <person name="Barry K.W."/>
            <person name="Grigoriev I.V."/>
            <person name="Nagy L.G."/>
            <person name="Hibbett D."/>
            <person name="Henrissat B."/>
            <person name="Matheny P.B."/>
            <person name="Labbe J."/>
            <person name="Martin F.M."/>
        </authorList>
    </citation>
    <scope>NUCLEOTIDE SEQUENCE</scope>
    <source>
        <strain evidence="1">EC-137</strain>
    </source>
</reference>
<protein>
    <submittedName>
        <fullName evidence="1">Uncharacterized protein</fullName>
    </submittedName>
</protein>
<keyword evidence="2" id="KW-1185">Reference proteome</keyword>
<dbReference type="EMBL" id="MU273488">
    <property type="protein sequence ID" value="KAI0035219.1"/>
    <property type="molecule type" value="Genomic_DNA"/>
</dbReference>
<accession>A0ACB8QTT0</accession>
<dbReference type="Proteomes" id="UP000814128">
    <property type="component" value="Unassembled WGS sequence"/>
</dbReference>
<organism evidence="1 2">
    <name type="scientific">Vararia minispora EC-137</name>
    <dbReference type="NCBI Taxonomy" id="1314806"/>
    <lineage>
        <taxon>Eukaryota</taxon>
        <taxon>Fungi</taxon>
        <taxon>Dikarya</taxon>
        <taxon>Basidiomycota</taxon>
        <taxon>Agaricomycotina</taxon>
        <taxon>Agaricomycetes</taxon>
        <taxon>Russulales</taxon>
        <taxon>Lachnocladiaceae</taxon>
        <taxon>Vararia</taxon>
    </lineage>
</organism>
<reference evidence="1" key="1">
    <citation type="submission" date="2021-02" db="EMBL/GenBank/DDBJ databases">
        <authorList>
            <consortium name="DOE Joint Genome Institute"/>
            <person name="Ahrendt S."/>
            <person name="Looney B.P."/>
            <person name="Miyauchi S."/>
            <person name="Morin E."/>
            <person name="Drula E."/>
            <person name="Courty P.E."/>
            <person name="Chicoki N."/>
            <person name="Fauchery L."/>
            <person name="Kohler A."/>
            <person name="Kuo A."/>
            <person name="Labutti K."/>
            <person name="Pangilinan J."/>
            <person name="Lipzen A."/>
            <person name="Riley R."/>
            <person name="Andreopoulos W."/>
            <person name="He G."/>
            <person name="Johnson J."/>
            <person name="Barry K.W."/>
            <person name="Grigoriev I.V."/>
            <person name="Nagy L."/>
            <person name="Hibbett D."/>
            <person name="Henrissat B."/>
            <person name="Matheny P.B."/>
            <person name="Labbe J."/>
            <person name="Martin F."/>
        </authorList>
    </citation>
    <scope>NUCLEOTIDE SEQUENCE</scope>
    <source>
        <strain evidence="1">EC-137</strain>
    </source>
</reference>
<name>A0ACB8QTT0_9AGAM</name>
<proteinExistence type="predicted"/>
<comment type="caution">
    <text evidence="1">The sequence shown here is derived from an EMBL/GenBank/DDBJ whole genome shotgun (WGS) entry which is preliminary data.</text>
</comment>
<evidence type="ECO:0000313" key="2">
    <source>
        <dbReference type="Proteomes" id="UP000814128"/>
    </source>
</evidence>
<evidence type="ECO:0000313" key="1">
    <source>
        <dbReference type="EMBL" id="KAI0035219.1"/>
    </source>
</evidence>